<sequence length="107" mass="11613">MQQLGTGRKPAGDSNLFGRQGILQQGLGAVGSGCANLNAGQHRQQTLGCIFYFLICLGKLQLIHFNIALGDINGFCLSRYVLRRQRKAVAGRNADGVPRLQQICGKR</sequence>
<proteinExistence type="predicted"/>
<protein>
    <submittedName>
        <fullName evidence="1">Uncharacterized protein</fullName>
    </submittedName>
</protein>
<dbReference type="EMBL" id="VSSQ01001443">
    <property type="protein sequence ID" value="MPM08379.1"/>
    <property type="molecule type" value="Genomic_DNA"/>
</dbReference>
<evidence type="ECO:0000313" key="1">
    <source>
        <dbReference type="EMBL" id="MPM08379.1"/>
    </source>
</evidence>
<accession>A0A644WX52</accession>
<dbReference type="AlphaFoldDB" id="A0A644WX52"/>
<gene>
    <name evidence="1" type="ORF">SDC9_54691</name>
</gene>
<name>A0A644WX52_9ZZZZ</name>
<reference evidence="1" key="1">
    <citation type="submission" date="2019-08" db="EMBL/GenBank/DDBJ databases">
        <authorList>
            <person name="Kucharzyk K."/>
            <person name="Murdoch R.W."/>
            <person name="Higgins S."/>
            <person name="Loffler F."/>
        </authorList>
    </citation>
    <scope>NUCLEOTIDE SEQUENCE</scope>
</reference>
<comment type="caution">
    <text evidence="1">The sequence shown here is derived from an EMBL/GenBank/DDBJ whole genome shotgun (WGS) entry which is preliminary data.</text>
</comment>
<organism evidence="1">
    <name type="scientific">bioreactor metagenome</name>
    <dbReference type="NCBI Taxonomy" id="1076179"/>
    <lineage>
        <taxon>unclassified sequences</taxon>
        <taxon>metagenomes</taxon>
        <taxon>ecological metagenomes</taxon>
    </lineage>
</organism>